<feature type="region of interest" description="Disordered" evidence="1">
    <location>
        <begin position="37"/>
        <end position="85"/>
    </location>
</feature>
<reference evidence="3" key="1">
    <citation type="submission" date="2021-03" db="EMBL/GenBank/DDBJ databases">
        <authorList>
            <person name="Sun Q."/>
        </authorList>
    </citation>
    <scope>NUCLEOTIDE SEQUENCE</scope>
    <source>
        <strain evidence="3">CCM 8862</strain>
    </source>
</reference>
<gene>
    <name evidence="3" type="ORF">JZY06_10745</name>
</gene>
<dbReference type="Proteomes" id="UP000664332">
    <property type="component" value="Unassembled WGS sequence"/>
</dbReference>
<keyword evidence="2" id="KW-0812">Transmembrane</keyword>
<protein>
    <submittedName>
        <fullName evidence="3">Uncharacterized protein</fullName>
    </submittedName>
</protein>
<evidence type="ECO:0000313" key="3">
    <source>
        <dbReference type="EMBL" id="MBN9645080.1"/>
    </source>
</evidence>
<comment type="caution">
    <text evidence="3">The sequence shown here is derived from an EMBL/GenBank/DDBJ whole genome shotgun (WGS) entry which is preliminary data.</text>
</comment>
<accession>A0A939IY22</accession>
<keyword evidence="2" id="KW-0472">Membrane</keyword>
<evidence type="ECO:0000313" key="4">
    <source>
        <dbReference type="Proteomes" id="UP000664332"/>
    </source>
</evidence>
<organism evidence="3 4">
    <name type="scientific">Corynebacterium mendelii</name>
    <dbReference type="NCBI Taxonomy" id="2765362"/>
    <lineage>
        <taxon>Bacteria</taxon>
        <taxon>Bacillati</taxon>
        <taxon>Actinomycetota</taxon>
        <taxon>Actinomycetes</taxon>
        <taxon>Mycobacteriales</taxon>
        <taxon>Corynebacteriaceae</taxon>
        <taxon>Corynebacterium</taxon>
    </lineage>
</organism>
<proteinExistence type="predicted"/>
<keyword evidence="4" id="KW-1185">Reference proteome</keyword>
<evidence type="ECO:0000256" key="1">
    <source>
        <dbReference type="SAM" id="MobiDB-lite"/>
    </source>
</evidence>
<feature type="compositionally biased region" description="Low complexity" evidence="1">
    <location>
        <begin position="47"/>
        <end position="65"/>
    </location>
</feature>
<dbReference type="EMBL" id="JAFLEQ010000017">
    <property type="protein sequence ID" value="MBN9645080.1"/>
    <property type="molecule type" value="Genomic_DNA"/>
</dbReference>
<keyword evidence="2" id="KW-1133">Transmembrane helix</keyword>
<evidence type="ECO:0000256" key="2">
    <source>
        <dbReference type="SAM" id="Phobius"/>
    </source>
</evidence>
<name>A0A939IY22_9CORY</name>
<dbReference type="AlphaFoldDB" id="A0A939IY22"/>
<sequence length="235" mass="25033">MPRKIYIRRRVAALVVLIAVVAVIIWIMTLFGGATTGDSQQSGAVETTTTQASGTGASTTSVTPSDQPTQGVTTAPPAETGEQTMAPTTTVVREAPVKNTCQLDDLVVTATTDKSTYSPGEMPKFYMTVSNPTTADCVIDLNDNILRFEVYDLATNRRVWADVDCNSSEGTGTQTFPAGKETYYEAVWSRTESAPGACELRPEAAPGGFYLHALIGSNHSDAKTFNLAPPADLSR</sequence>
<feature type="transmembrane region" description="Helical" evidence="2">
    <location>
        <begin position="12"/>
        <end position="32"/>
    </location>
</feature>
<feature type="compositionally biased region" description="Polar residues" evidence="1">
    <location>
        <begin position="37"/>
        <end position="46"/>
    </location>
</feature>